<protein>
    <recommendedName>
        <fullName evidence="3">PGG domain-containing protein</fullName>
    </recommendedName>
</protein>
<dbReference type="PROSITE" id="PS51257">
    <property type="entry name" value="PROKAR_LIPOPROTEIN"/>
    <property type="match status" value="1"/>
</dbReference>
<dbReference type="EMBL" id="KK914336">
    <property type="protein sequence ID" value="KDP39953.1"/>
    <property type="molecule type" value="Genomic_DNA"/>
</dbReference>
<accession>A0A067KY89</accession>
<dbReference type="Proteomes" id="UP000027138">
    <property type="component" value="Unassembled WGS sequence"/>
</dbReference>
<organism evidence="1 2">
    <name type="scientific">Jatropha curcas</name>
    <name type="common">Barbados nut</name>
    <dbReference type="NCBI Taxonomy" id="180498"/>
    <lineage>
        <taxon>Eukaryota</taxon>
        <taxon>Viridiplantae</taxon>
        <taxon>Streptophyta</taxon>
        <taxon>Embryophyta</taxon>
        <taxon>Tracheophyta</taxon>
        <taxon>Spermatophyta</taxon>
        <taxon>Magnoliopsida</taxon>
        <taxon>eudicotyledons</taxon>
        <taxon>Gunneridae</taxon>
        <taxon>Pentapetalae</taxon>
        <taxon>rosids</taxon>
        <taxon>fabids</taxon>
        <taxon>Malpighiales</taxon>
        <taxon>Euphorbiaceae</taxon>
        <taxon>Crotonoideae</taxon>
        <taxon>Jatropheae</taxon>
        <taxon>Jatropha</taxon>
    </lineage>
</organism>
<gene>
    <name evidence="1" type="ORF">JCGZ_03484</name>
</gene>
<name>A0A067KY89_JATCU</name>
<evidence type="ECO:0000313" key="2">
    <source>
        <dbReference type="Proteomes" id="UP000027138"/>
    </source>
</evidence>
<evidence type="ECO:0000313" key="1">
    <source>
        <dbReference type="EMBL" id="KDP39953.1"/>
    </source>
</evidence>
<dbReference type="AlphaFoldDB" id="A0A067KY89"/>
<proteinExistence type="predicted"/>
<keyword evidence="2" id="KW-1185">Reference proteome</keyword>
<evidence type="ECO:0008006" key="3">
    <source>
        <dbReference type="Google" id="ProtNLM"/>
    </source>
</evidence>
<reference evidence="1 2" key="1">
    <citation type="journal article" date="2014" name="PLoS ONE">
        <title>Global Analysis of Gene Expression Profiles in Physic Nut (Jatropha curcas L.) Seedlings Exposed to Salt Stress.</title>
        <authorList>
            <person name="Zhang L."/>
            <person name="Zhang C."/>
            <person name="Wu P."/>
            <person name="Chen Y."/>
            <person name="Li M."/>
            <person name="Jiang H."/>
            <person name="Wu G."/>
        </authorList>
    </citation>
    <scope>NUCLEOTIDE SEQUENCE [LARGE SCALE GENOMIC DNA]</scope>
    <source>
        <strain evidence="2">cv. GZQX0401</strain>
        <tissue evidence="1">Young leaves</tissue>
    </source>
</reference>
<sequence>MLMRPCHSLSDHRKGVLTFSTLMAVGCFLLGVNPPGGVWQYDHKFISSSISHIPGTAMLVANYQKATKPTGNQVKDEEIAMLIWKNK</sequence>